<dbReference type="EMBL" id="JBGNUJ010000002">
    <property type="protein sequence ID" value="KAL3965346.1"/>
    <property type="molecule type" value="Genomic_DNA"/>
</dbReference>
<proteinExistence type="predicted"/>
<reference evidence="1" key="1">
    <citation type="submission" date="2024-12" db="EMBL/GenBank/DDBJ databases">
        <title>Comparative genomics and development of molecular markers within Purpureocillium lilacinum and among Purpureocillium species.</title>
        <authorList>
            <person name="Yeh Z.-Y."/>
            <person name="Ni N.-T."/>
            <person name="Lo P.-H."/>
            <person name="Mushyakhwo K."/>
            <person name="Lin C.-F."/>
            <person name="Nai Y.-S."/>
        </authorList>
    </citation>
    <scope>NUCLEOTIDE SEQUENCE</scope>
    <source>
        <strain evidence="1">NCHU-NPUST-175</strain>
    </source>
</reference>
<protein>
    <submittedName>
        <fullName evidence="1">Uncharacterized protein</fullName>
    </submittedName>
</protein>
<gene>
    <name evidence="1" type="ORF">ACCO45_002350</name>
</gene>
<comment type="caution">
    <text evidence="1">The sequence shown here is derived from an EMBL/GenBank/DDBJ whole genome shotgun (WGS) entry which is preliminary data.</text>
</comment>
<accession>A0ACC4EA68</accession>
<keyword evidence="2" id="KW-1185">Reference proteome</keyword>
<organism evidence="1 2">
    <name type="scientific">Purpureocillium lilacinum</name>
    <name type="common">Paecilomyces lilacinus</name>
    <dbReference type="NCBI Taxonomy" id="33203"/>
    <lineage>
        <taxon>Eukaryota</taxon>
        <taxon>Fungi</taxon>
        <taxon>Dikarya</taxon>
        <taxon>Ascomycota</taxon>
        <taxon>Pezizomycotina</taxon>
        <taxon>Sordariomycetes</taxon>
        <taxon>Hypocreomycetidae</taxon>
        <taxon>Hypocreales</taxon>
        <taxon>Ophiocordycipitaceae</taxon>
        <taxon>Purpureocillium</taxon>
    </lineage>
</organism>
<sequence length="596" mass="64089">MATTGPANTTTTSGPANTTTTSGPANTTTTPGPTTTSTATQTTGQGAGGGDGDDDADPALNRPPPEATAGQIVGGPNGAARHAIRPCDWYLVGTYKVECTNCADYRKNGHPDHGCITHRQPAAWRRYASDDPIDFNPTACDQCAQAGTAWSCDVDSTLNFACSNCKATRRPVPPDQAAASDNAAGETGETGETGTPAAGETSTPGEGATPASSATPATTPGEEQPSGRRRARPKGLLTEKLCFVGGNQMQRPPNPRQGLIRWFRHMCDGCKALSSNGQKNGTPCSWLHDRTSWDAPCAQCVAKKMQCFTNSVPIGPPPEDAVYVPPKKWTADIQMRQGTAELRRNSPGRKQCLACRRDDAHCRALMTHMTDACNKCFQLGLDCVDHDQANAAGQAPYHPLFDLSRIGFGKFLPFQVCGRCLDNDRPCDKQRPCDACVIAGEADQCDPYNNRHQTFNGRVSPGPGPLYYLALGYGPAGVYDNKDGSRLCHWVGPPYPCYGLDPRRDDSNFETKTWSAIMLRRFLRPRGVPPHGGPNGRLTNQLPSSINAVDIDNWVLEGWPEAYLLSTQPKLQELIAWGRITECKKGNRSTESSYAS</sequence>
<evidence type="ECO:0000313" key="2">
    <source>
        <dbReference type="Proteomes" id="UP001638806"/>
    </source>
</evidence>
<evidence type="ECO:0000313" key="1">
    <source>
        <dbReference type="EMBL" id="KAL3965346.1"/>
    </source>
</evidence>
<dbReference type="Proteomes" id="UP001638806">
    <property type="component" value="Unassembled WGS sequence"/>
</dbReference>
<name>A0ACC4EA68_PURLI</name>